<dbReference type="PANTHER" id="PTHR45138">
    <property type="entry name" value="REGULATORY COMPONENTS OF SENSORY TRANSDUCTION SYSTEM"/>
    <property type="match status" value="1"/>
</dbReference>
<name>A0A2W5DWR2_9BURK</name>
<dbReference type="AlphaFoldDB" id="A0A2W5DWR2"/>
<dbReference type="NCBIfam" id="TIGR00254">
    <property type="entry name" value="GGDEF"/>
    <property type="match status" value="1"/>
</dbReference>
<evidence type="ECO:0000256" key="2">
    <source>
        <dbReference type="ARBA" id="ARBA00034247"/>
    </source>
</evidence>
<dbReference type="EMBL" id="QFOD01000003">
    <property type="protein sequence ID" value="PZP35098.1"/>
    <property type="molecule type" value="Genomic_DNA"/>
</dbReference>
<dbReference type="Pfam" id="PF01590">
    <property type="entry name" value="GAF"/>
    <property type="match status" value="1"/>
</dbReference>
<dbReference type="SUPFAM" id="SSF55781">
    <property type="entry name" value="GAF domain-like"/>
    <property type="match status" value="1"/>
</dbReference>
<dbReference type="EC" id="2.7.7.65" evidence="1"/>
<proteinExistence type="predicted"/>
<accession>A0A2W5DWR2</accession>
<sequence>MSGMATRPGVHSMPVSAALPGGASSPQTRVQRTGAKLGETTSAMLRWFRGQPPAAEPETEVPLTEQSRLEALSEYDILDTDAEPQFDLIVRLASELTGCPVAVINLIAETRVWTKAAVGVSRGQMGRDQAYCSLAIESSRGLHILDLRADPRTSQLPSTLEQGYIMYSGVPLCASCGQPIGTLAVMDSIPRRLTERQLDWLTQLGQQAMALLELRRKQRELQQAQGELQRLVNTDTLTGLMNLRAWREANELERERHSRWGGGHAVIALDLDHFKKINDTHGHAAGDAVLRAVGGLLGQTFRRLDSVARIGGEEFGVLLPHTRAADAVVLAEQLRAAIEQLRVPFGELSLAVTASIGVAHSGEPNAGGRDAQVLADQRSYVAKRAGRNRVVSEGDGAEALLD</sequence>
<protein>
    <recommendedName>
        <fullName evidence="1">diguanylate cyclase</fullName>
        <ecNumber evidence="1">2.7.7.65</ecNumber>
    </recommendedName>
</protein>
<evidence type="ECO:0000313" key="6">
    <source>
        <dbReference type="EMBL" id="PZP35098.1"/>
    </source>
</evidence>
<comment type="catalytic activity">
    <reaction evidence="2">
        <text>2 GTP = 3',3'-c-di-GMP + 2 diphosphate</text>
        <dbReference type="Rhea" id="RHEA:24898"/>
        <dbReference type="ChEBI" id="CHEBI:33019"/>
        <dbReference type="ChEBI" id="CHEBI:37565"/>
        <dbReference type="ChEBI" id="CHEBI:58805"/>
        <dbReference type="EC" id="2.7.7.65"/>
    </reaction>
</comment>
<feature type="domain" description="GGDEF" evidence="5">
    <location>
        <begin position="262"/>
        <end position="395"/>
    </location>
</feature>
<dbReference type="FunFam" id="3.30.70.270:FF:000001">
    <property type="entry name" value="Diguanylate cyclase domain protein"/>
    <property type="match status" value="1"/>
</dbReference>
<evidence type="ECO:0000313" key="7">
    <source>
        <dbReference type="Proteomes" id="UP000249633"/>
    </source>
</evidence>
<dbReference type="InterPro" id="IPR003018">
    <property type="entry name" value="GAF"/>
</dbReference>
<comment type="caution">
    <text evidence="6">The sequence shown here is derived from an EMBL/GenBank/DDBJ whole genome shotgun (WGS) entry which is preliminary data.</text>
</comment>
<dbReference type="PANTHER" id="PTHR45138:SF9">
    <property type="entry name" value="DIGUANYLATE CYCLASE DGCM-RELATED"/>
    <property type="match status" value="1"/>
</dbReference>
<dbReference type="Proteomes" id="UP000249633">
    <property type="component" value="Unassembled WGS sequence"/>
</dbReference>
<dbReference type="PROSITE" id="PS50887">
    <property type="entry name" value="GGDEF"/>
    <property type="match status" value="1"/>
</dbReference>
<organism evidence="6 7">
    <name type="scientific">Roseateles depolymerans</name>
    <dbReference type="NCBI Taxonomy" id="76731"/>
    <lineage>
        <taxon>Bacteria</taxon>
        <taxon>Pseudomonadati</taxon>
        <taxon>Pseudomonadota</taxon>
        <taxon>Betaproteobacteria</taxon>
        <taxon>Burkholderiales</taxon>
        <taxon>Sphaerotilaceae</taxon>
        <taxon>Roseateles</taxon>
    </lineage>
</organism>
<evidence type="ECO:0000259" key="5">
    <source>
        <dbReference type="PROSITE" id="PS50887"/>
    </source>
</evidence>
<dbReference type="InterPro" id="IPR029787">
    <property type="entry name" value="Nucleotide_cyclase"/>
</dbReference>
<dbReference type="SUPFAM" id="SSF55073">
    <property type="entry name" value="Nucleotide cyclase"/>
    <property type="match status" value="1"/>
</dbReference>
<dbReference type="InterPro" id="IPR043128">
    <property type="entry name" value="Rev_trsase/Diguanyl_cyclase"/>
</dbReference>
<keyword evidence="3" id="KW-0175">Coiled coil</keyword>
<evidence type="ECO:0000256" key="4">
    <source>
        <dbReference type="SAM" id="MobiDB-lite"/>
    </source>
</evidence>
<feature type="coiled-coil region" evidence="3">
    <location>
        <begin position="207"/>
        <end position="234"/>
    </location>
</feature>
<dbReference type="InterPro" id="IPR050469">
    <property type="entry name" value="Diguanylate_Cyclase"/>
</dbReference>
<dbReference type="GO" id="GO:0052621">
    <property type="term" value="F:diguanylate cyclase activity"/>
    <property type="evidence" value="ECO:0007669"/>
    <property type="project" value="UniProtKB-EC"/>
</dbReference>
<dbReference type="Pfam" id="PF00990">
    <property type="entry name" value="GGDEF"/>
    <property type="match status" value="1"/>
</dbReference>
<dbReference type="CDD" id="cd01949">
    <property type="entry name" value="GGDEF"/>
    <property type="match status" value="1"/>
</dbReference>
<reference evidence="6 7" key="1">
    <citation type="submission" date="2017-08" db="EMBL/GenBank/DDBJ databases">
        <title>Infants hospitalized years apart are colonized by the same room-sourced microbial strains.</title>
        <authorList>
            <person name="Brooks B."/>
            <person name="Olm M.R."/>
            <person name="Firek B.A."/>
            <person name="Baker R."/>
            <person name="Thomas B.C."/>
            <person name="Morowitz M.J."/>
            <person name="Banfield J.F."/>
        </authorList>
    </citation>
    <scope>NUCLEOTIDE SEQUENCE [LARGE SCALE GENOMIC DNA]</scope>
    <source>
        <strain evidence="6">S2_012_000_R2_81</strain>
    </source>
</reference>
<dbReference type="InterPro" id="IPR000160">
    <property type="entry name" value="GGDEF_dom"/>
</dbReference>
<evidence type="ECO:0000256" key="3">
    <source>
        <dbReference type="SAM" id="Coils"/>
    </source>
</evidence>
<dbReference type="Gene3D" id="3.30.450.40">
    <property type="match status" value="1"/>
</dbReference>
<dbReference type="Gene3D" id="3.30.70.270">
    <property type="match status" value="1"/>
</dbReference>
<dbReference type="SMART" id="SM00065">
    <property type="entry name" value="GAF"/>
    <property type="match status" value="1"/>
</dbReference>
<dbReference type="SMART" id="SM00267">
    <property type="entry name" value="GGDEF"/>
    <property type="match status" value="1"/>
</dbReference>
<dbReference type="InterPro" id="IPR029016">
    <property type="entry name" value="GAF-like_dom_sf"/>
</dbReference>
<feature type="region of interest" description="Disordered" evidence="4">
    <location>
        <begin position="1"/>
        <end position="31"/>
    </location>
</feature>
<gene>
    <name evidence="6" type="ORF">DI603_04230</name>
</gene>
<evidence type="ECO:0000256" key="1">
    <source>
        <dbReference type="ARBA" id="ARBA00012528"/>
    </source>
</evidence>